<dbReference type="Proteomes" id="UP000239814">
    <property type="component" value="Chromosome"/>
</dbReference>
<dbReference type="Pfam" id="PF03575">
    <property type="entry name" value="Peptidase_S51"/>
    <property type="match status" value="1"/>
</dbReference>
<keyword evidence="6" id="KW-1185">Reference proteome</keyword>
<evidence type="ECO:0000256" key="3">
    <source>
        <dbReference type="ARBA" id="ARBA00022801"/>
    </source>
</evidence>
<dbReference type="InterPro" id="IPR029062">
    <property type="entry name" value="Class_I_gatase-like"/>
</dbReference>
<reference evidence="5 6" key="1">
    <citation type="submission" date="2018-03" db="EMBL/GenBank/DDBJ databases">
        <title>Characteristics and genome of n-alkane degrading marine bacteria Gordonia iterans isolated from crude oil contaminated in Tae-an, South Korea.</title>
        <authorList>
            <person name="Lee S.-S."/>
            <person name="Kim H."/>
        </authorList>
    </citation>
    <scope>NUCLEOTIDE SEQUENCE [LARGE SCALE GENOMIC DNA]</scope>
    <source>
        <strain evidence="5 6">Co17</strain>
    </source>
</reference>
<accession>A0A2S0KEI4</accession>
<dbReference type="Gene3D" id="3.40.50.880">
    <property type="match status" value="1"/>
</dbReference>
<dbReference type="OrthoDB" id="3373764at2"/>
<dbReference type="GO" id="GO:0006508">
    <property type="term" value="P:proteolysis"/>
    <property type="evidence" value="ECO:0007669"/>
    <property type="project" value="UniProtKB-KW"/>
</dbReference>
<dbReference type="KEGG" id="git:C6V83_07240"/>
<keyword evidence="4" id="KW-0720">Serine protease</keyword>
<keyword evidence="2" id="KW-0645">Protease</keyword>
<proteinExistence type="inferred from homology"/>
<evidence type="ECO:0000256" key="2">
    <source>
        <dbReference type="ARBA" id="ARBA00022670"/>
    </source>
</evidence>
<dbReference type="SUPFAM" id="SSF52317">
    <property type="entry name" value="Class I glutamine amidotransferase-like"/>
    <property type="match status" value="1"/>
</dbReference>
<gene>
    <name evidence="5" type="ORF">C6V83_07240</name>
</gene>
<dbReference type="GO" id="GO:0008236">
    <property type="term" value="F:serine-type peptidase activity"/>
    <property type="evidence" value="ECO:0007669"/>
    <property type="project" value="UniProtKB-KW"/>
</dbReference>
<evidence type="ECO:0000256" key="4">
    <source>
        <dbReference type="ARBA" id="ARBA00022825"/>
    </source>
</evidence>
<protein>
    <submittedName>
        <fullName evidence="5">Peptidase S51 dipeptidase E</fullName>
    </submittedName>
</protein>
<dbReference type="AlphaFoldDB" id="A0A2S0KEI4"/>
<evidence type="ECO:0000256" key="1">
    <source>
        <dbReference type="ARBA" id="ARBA00006534"/>
    </source>
</evidence>
<dbReference type="EMBL" id="CP027433">
    <property type="protein sequence ID" value="AVM00097.1"/>
    <property type="molecule type" value="Genomic_DNA"/>
</dbReference>
<evidence type="ECO:0000313" key="5">
    <source>
        <dbReference type="EMBL" id="AVM00097.1"/>
    </source>
</evidence>
<evidence type="ECO:0000313" key="6">
    <source>
        <dbReference type="Proteomes" id="UP000239814"/>
    </source>
</evidence>
<comment type="similarity">
    <text evidence="1">Belongs to the peptidase S51 family.</text>
</comment>
<name>A0A2S0KEI4_9ACTN</name>
<dbReference type="RefSeq" id="WP_105941828.1">
    <property type="nucleotide sequence ID" value="NZ_CP027433.1"/>
</dbReference>
<dbReference type="PANTHER" id="PTHR20842">
    <property type="entry name" value="PROTEASE S51 ALPHA-ASPARTYL DIPEPTIDASE"/>
    <property type="match status" value="1"/>
</dbReference>
<dbReference type="PANTHER" id="PTHR20842:SF0">
    <property type="entry name" value="ALPHA-ASPARTYL DIPEPTIDASE"/>
    <property type="match status" value="1"/>
</dbReference>
<dbReference type="InterPro" id="IPR005320">
    <property type="entry name" value="Peptidase_S51"/>
</dbReference>
<sequence length="210" mass="22870">MNLLLLSWGASAVPGFLADHTGKEPGDVRLGYLNDAMLPYQNEEFVEIDRYRLIDFGYRPITVTARDVPTAESFADILDGLDALYVCGGETFVLLDHLRRNSLADVLIDKVRDGLPYIGLSAGAVIAGASIEPVSTMDDPTSAPGLSDYRGLCFVGTSIIPHADGRIELFPPELIADTVREYSPRFDLTLLHDDQALLVSGDEVTVVESR</sequence>
<organism evidence="5 6">
    <name type="scientific">Gordonia iterans</name>
    <dbReference type="NCBI Taxonomy" id="1004901"/>
    <lineage>
        <taxon>Bacteria</taxon>
        <taxon>Bacillati</taxon>
        <taxon>Actinomycetota</taxon>
        <taxon>Actinomycetes</taxon>
        <taxon>Mycobacteriales</taxon>
        <taxon>Gordoniaceae</taxon>
        <taxon>Gordonia</taxon>
    </lineage>
</organism>
<keyword evidence="3" id="KW-0378">Hydrolase</keyword>